<dbReference type="Pfam" id="PF01547">
    <property type="entry name" value="SBP_bac_1"/>
    <property type="match status" value="1"/>
</dbReference>
<name>A0A1D3TWC7_9FIRM</name>
<feature type="signal peptide" evidence="2">
    <location>
        <begin position="1"/>
        <end position="23"/>
    </location>
</feature>
<evidence type="ECO:0000259" key="3">
    <source>
        <dbReference type="Pfam" id="PF12010"/>
    </source>
</evidence>
<gene>
    <name evidence="4" type="ORF">SAMN05421730_102210</name>
</gene>
<dbReference type="InterPro" id="IPR022627">
    <property type="entry name" value="DUF3502"/>
</dbReference>
<dbReference type="PANTHER" id="PTHR43649:SF17">
    <property type="entry name" value="ABC TRANSPORTER SOLUTE BINDING PROTEIN-SUGAR TRANSPORT"/>
    <property type="match status" value="1"/>
</dbReference>
<evidence type="ECO:0000256" key="2">
    <source>
        <dbReference type="SAM" id="SignalP"/>
    </source>
</evidence>
<keyword evidence="2" id="KW-0732">Signal</keyword>
<dbReference type="AlphaFoldDB" id="A0A1D3TWC7"/>
<organism evidence="4 5">
    <name type="scientific">Anaerobium acetethylicum</name>
    <dbReference type="NCBI Taxonomy" id="1619234"/>
    <lineage>
        <taxon>Bacteria</taxon>
        <taxon>Bacillati</taxon>
        <taxon>Bacillota</taxon>
        <taxon>Clostridia</taxon>
        <taxon>Lachnospirales</taxon>
        <taxon>Lachnospiraceae</taxon>
        <taxon>Anaerobium</taxon>
    </lineage>
</organism>
<evidence type="ECO:0000313" key="4">
    <source>
        <dbReference type="EMBL" id="SCP98532.1"/>
    </source>
</evidence>
<feature type="chain" id="PRO_5038574907" evidence="2">
    <location>
        <begin position="24"/>
        <end position="517"/>
    </location>
</feature>
<dbReference type="SUPFAM" id="SSF53850">
    <property type="entry name" value="Periplasmic binding protein-like II"/>
    <property type="match status" value="1"/>
</dbReference>
<dbReference type="PANTHER" id="PTHR43649">
    <property type="entry name" value="ARABINOSE-BINDING PROTEIN-RELATED"/>
    <property type="match status" value="1"/>
</dbReference>
<dbReference type="EMBL" id="FMKA01000022">
    <property type="protein sequence ID" value="SCP98532.1"/>
    <property type="molecule type" value="Genomic_DNA"/>
</dbReference>
<accession>A0A1D3TWC7</accession>
<dbReference type="Pfam" id="PF12010">
    <property type="entry name" value="DUF3502"/>
    <property type="match status" value="1"/>
</dbReference>
<dbReference type="InterPro" id="IPR006059">
    <property type="entry name" value="SBP"/>
</dbReference>
<reference evidence="4 5" key="1">
    <citation type="submission" date="2016-09" db="EMBL/GenBank/DDBJ databases">
        <authorList>
            <person name="Capua I."/>
            <person name="De Benedictis P."/>
            <person name="Joannis T."/>
            <person name="Lombin L.H."/>
            <person name="Cattoli G."/>
        </authorList>
    </citation>
    <scope>NUCLEOTIDE SEQUENCE [LARGE SCALE GENOMIC DNA]</scope>
    <source>
        <strain evidence="4 5">GluBS11</strain>
    </source>
</reference>
<feature type="compositionally biased region" description="Acidic residues" evidence="1">
    <location>
        <begin position="34"/>
        <end position="47"/>
    </location>
</feature>
<evidence type="ECO:0000313" key="5">
    <source>
        <dbReference type="Proteomes" id="UP000199315"/>
    </source>
</evidence>
<protein>
    <submittedName>
        <fullName evidence="4">Putative aldouronate transport system substrate-binding protein</fullName>
    </submittedName>
</protein>
<dbReference type="Gene3D" id="3.40.190.10">
    <property type="entry name" value="Periplasmic binding protein-like II"/>
    <property type="match status" value="2"/>
</dbReference>
<dbReference type="InterPro" id="IPR050490">
    <property type="entry name" value="Bact_solute-bd_prot1"/>
</dbReference>
<sequence>MKKFQKLLALLLVAAMTVTMLSACGNSEKADTSADTEAETEAASDDEEMAEINVMVLSLGAMGEGKTEVENQINAITEKEINTHVTLNYVEVGSYSEQLNLAITGNEKVDLCMTTPIPGSNFVTLTANNQLLPLNDLLDEYGKEMQDVVGDLVKGTTVKGNIYAVPAYRNLVSSTYIIARKDLLESTQQLDAFNNMKTWTEYENIMKAVTANNDIAGISNTDAQGTVISVLQSFLDAENIADASSYDGLGDGYKLIACDEDGKVFNYFESDEYKTMIERVNNWYEEGLVYKDAATSDQTGDELMKSNVSFSFVGMAEIGVESSKKGATGYDVAVQKLNTAPITTNSCTKFDWAVPVSATEKEAAVKFLNLMYTNKDIANLLAWGVEGRDYVVKDGVAAFPEGVTRDNVQYHTADFLYGSQFLVYPWEGSPATLREEAAAEMKDGGVSPYLGFSCDTTVISNELAAISNVISEYAPTLESGTTIEYYDDFIKSLKDAGADKVIAEYQTQLDAWLAEQK</sequence>
<dbReference type="STRING" id="1619234.SAMN05421730_102210"/>
<feature type="region of interest" description="Disordered" evidence="1">
    <location>
        <begin position="26"/>
        <end position="47"/>
    </location>
</feature>
<keyword evidence="5" id="KW-1185">Reference proteome</keyword>
<dbReference type="RefSeq" id="WP_091235552.1">
    <property type="nucleotide sequence ID" value="NZ_FMKA01000022.1"/>
</dbReference>
<dbReference type="PROSITE" id="PS51257">
    <property type="entry name" value="PROKAR_LIPOPROTEIN"/>
    <property type="match status" value="1"/>
</dbReference>
<proteinExistence type="predicted"/>
<dbReference type="OrthoDB" id="2495455at2"/>
<feature type="domain" description="DUF3502" evidence="3">
    <location>
        <begin position="448"/>
        <end position="514"/>
    </location>
</feature>
<evidence type="ECO:0000256" key="1">
    <source>
        <dbReference type="SAM" id="MobiDB-lite"/>
    </source>
</evidence>
<dbReference type="Proteomes" id="UP000199315">
    <property type="component" value="Unassembled WGS sequence"/>
</dbReference>